<comment type="caution">
    <text evidence="4">The sequence shown here is derived from an EMBL/GenBank/DDBJ whole genome shotgun (WGS) entry which is preliminary data.</text>
</comment>
<dbReference type="EMBL" id="SMAA01000001">
    <property type="protein sequence ID" value="TCS81982.1"/>
    <property type="molecule type" value="Genomic_DNA"/>
</dbReference>
<proteinExistence type="predicted"/>
<evidence type="ECO:0000259" key="3">
    <source>
        <dbReference type="PROSITE" id="PS50887"/>
    </source>
</evidence>
<dbReference type="PROSITE" id="PS50887">
    <property type="entry name" value="GGDEF"/>
    <property type="match status" value="1"/>
</dbReference>
<dbReference type="PROSITE" id="PS50112">
    <property type="entry name" value="PAS"/>
    <property type="match status" value="1"/>
</dbReference>
<dbReference type="PANTHER" id="PTHR44757">
    <property type="entry name" value="DIGUANYLATE CYCLASE DGCP"/>
    <property type="match status" value="1"/>
</dbReference>
<gene>
    <name evidence="4" type="ORF">EDC37_101153</name>
</gene>
<dbReference type="InterPro" id="IPR000160">
    <property type="entry name" value="GGDEF_dom"/>
</dbReference>
<dbReference type="InterPro" id="IPR029016">
    <property type="entry name" value="GAF-like_dom_sf"/>
</dbReference>
<dbReference type="SUPFAM" id="SSF55785">
    <property type="entry name" value="PYP-like sensor domain (PAS domain)"/>
    <property type="match status" value="1"/>
</dbReference>
<dbReference type="CDD" id="cd01949">
    <property type="entry name" value="GGDEF"/>
    <property type="match status" value="1"/>
</dbReference>
<dbReference type="Gene3D" id="3.30.450.40">
    <property type="match status" value="1"/>
</dbReference>
<dbReference type="SUPFAM" id="SSF55073">
    <property type="entry name" value="Nucleotide cyclase"/>
    <property type="match status" value="1"/>
</dbReference>
<dbReference type="AlphaFoldDB" id="A0A4V2USM0"/>
<dbReference type="InterPro" id="IPR052155">
    <property type="entry name" value="Biofilm_reg_signaling"/>
</dbReference>
<sequence length="464" mass="52370">MTVEKFNLPKKVLKGWQEILNLVVSMAHTRAALIMHLENDYLETFLASENKGNPYNVGEASYFFNSGLYCERVIEKQSMLLVANARKSVEWEHNPDMKLGMVSYLGFPIRLPDGKPFGTICLLDDKENAFSPDIINFMKQMRNLVENNLLVEEQIYVERDLLRKLRNSERKYKLIAENTLDIISTVNLKGELTYISPSIQKHTGYTPAEYVKLPVTKMFTQASCKLLEKYFTKVREDVAQGKKVGTFQEELRGICKDGSVDCVEMVLSGIHNNVEGEPIELVGVTRDVTERRKLEDKVFHLAMHDALTDLPNMRFANEFLGQAIQKAVKHGTKIGIMFIDLNRFKPINDTYGHRTGDLLLGHAAEMIKAVLPADAIAARIGGDEFLVIASNINCKDEVARLAEKIIKNLVNPFLYKKEKIVVGASLGIAMYPDDGRQAADLIDLADDAMYNAKKCGDDKYMFVS</sequence>
<dbReference type="Gene3D" id="3.30.70.270">
    <property type="match status" value="1"/>
</dbReference>
<name>A0A4V2USM0_9FIRM</name>
<dbReference type="Proteomes" id="UP000295188">
    <property type="component" value="Unassembled WGS sequence"/>
</dbReference>
<evidence type="ECO:0000259" key="2">
    <source>
        <dbReference type="PROSITE" id="PS50113"/>
    </source>
</evidence>
<dbReference type="Pfam" id="PF13185">
    <property type="entry name" value="GAF_2"/>
    <property type="match status" value="1"/>
</dbReference>
<evidence type="ECO:0000313" key="5">
    <source>
        <dbReference type="Proteomes" id="UP000295188"/>
    </source>
</evidence>
<dbReference type="PANTHER" id="PTHR44757:SF2">
    <property type="entry name" value="BIOFILM ARCHITECTURE MAINTENANCE PROTEIN MBAA"/>
    <property type="match status" value="1"/>
</dbReference>
<feature type="domain" description="PAC" evidence="2">
    <location>
        <begin position="247"/>
        <end position="300"/>
    </location>
</feature>
<keyword evidence="5" id="KW-1185">Reference proteome</keyword>
<evidence type="ECO:0000259" key="1">
    <source>
        <dbReference type="PROSITE" id="PS50112"/>
    </source>
</evidence>
<dbReference type="InterPro" id="IPR003018">
    <property type="entry name" value="GAF"/>
</dbReference>
<dbReference type="SMART" id="SM00267">
    <property type="entry name" value="GGDEF"/>
    <property type="match status" value="1"/>
</dbReference>
<feature type="domain" description="PAS" evidence="1">
    <location>
        <begin position="168"/>
        <end position="211"/>
    </location>
</feature>
<evidence type="ECO:0000313" key="4">
    <source>
        <dbReference type="EMBL" id="TCS81982.1"/>
    </source>
</evidence>
<organism evidence="4 5">
    <name type="scientific">Pectinatus cerevisiiphilus</name>
    <dbReference type="NCBI Taxonomy" id="86956"/>
    <lineage>
        <taxon>Bacteria</taxon>
        <taxon>Bacillati</taxon>
        <taxon>Bacillota</taxon>
        <taxon>Negativicutes</taxon>
        <taxon>Selenomonadales</taxon>
        <taxon>Selenomonadaceae</taxon>
        <taxon>Pectinatus</taxon>
    </lineage>
</organism>
<dbReference type="Pfam" id="PF13426">
    <property type="entry name" value="PAS_9"/>
    <property type="match status" value="1"/>
</dbReference>
<feature type="domain" description="GGDEF" evidence="3">
    <location>
        <begin position="332"/>
        <end position="464"/>
    </location>
</feature>
<dbReference type="InterPro" id="IPR029787">
    <property type="entry name" value="Nucleotide_cyclase"/>
</dbReference>
<dbReference type="NCBIfam" id="TIGR00229">
    <property type="entry name" value="sensory_box"/>
    <property type="match status" value="1"/>
</dbReference>
<dbReference type="InterPro" id="IPR035965">
    <property type="entry name" value="PAS-like_dom_sf"/>
</dbReference>
<dbReference type="NCBIfam" id="TIGR00254">
    <property type="entry name" value="GGDEF"/>
    <property type="match status" value="1"/>
</dbReference>
<accession>A0A4V2USM0</accession>
<dbReference type="SUPFAM" id="SSF55781">
    <property type="entry name" value="GAF domain-like"/>
    <property type="match status" value="1"/>
</dbReference>
<dbReference type="Pfam" id="PF00990">
    <property type="entry name" value="GGDEF"/>
    <property type="match status" value="1"/>
</dbReference>
<protein>
    <submittedName>
        <fullName evidence="4">PAS domain S-box-containing protein/diguanylate cyclase (GGDEF)-like protein</fullName>
    </submittedName>
</protein>
<dbReference type="RefSeq" id="WP_165874429.1">
    <property type="nucleotide sequence ID" value="NZ_SMAA01000001.1"/>
</dbReference>
<dbReference type="Gene3D" id="3.30.450.20">
    <property type="entry name" value="PAS domain"/>
    <property type="match status" value="1"/>
</dbReference>
<dbReference type="InterPro" id="IPR000014">
    <property type="entry name" value="PAS"/>
</dbReference>
<reference evidence="4 5" key="1">
    <citation type="submission" date="2019-03" db="EMBL/GenBank/DDBJ databases">
        <title>Genomic Encyclopedia of Type Strains, Phase IV (KMG-IV): sequencing the most valuable type-strain genomes for metagenomic binning, comparative biology and taxonomic classification.</title>
        <authorList>
            <person name="Goeker M."/>
        </authorList>
    </citation>
    <scope>NUCLEOTIDE SEQUENCE [LARGE SCALE GENOMIC DNA]</scope>
    <source>
        <strain evidence="4 5">DSM 20467</strain>
    </source>
</reference>
<dbReference type="InterPro" id="IPR043128">
    <property type="entry name" value="Rev_trsase/Diguanyl_cyclase"/>
</dbReference>
<dbReference type="PROSITE" id="PS50113">
    <property type="entry name" value="PAC"/>
    <property type="match status" value="1"/>
</dbReference>
<dbReference type="InterPro" id="IPR000700">
    <property type="entry name" value="PAS-assoc_C"/>
</dbReference>
<dbReference type="CDD" id="cd00130">
    <property type="entry name" value="PAS"/>
    <property type="match status" value="1"/>
</dbReference>